<evidence type="ECO:0000256" key="1">
    <source>
        <dbReference type="SAM" id="MobiDB-lite"/>
    </source>
</evidence>
<reference evidence="2 3" key="1">
    <citation type="submission" date="2018-10" db="EMBL/GenBank/DDBJ databases">
        <authorList>
            <person name="Ekblom R."/>
            <person name="Jareborg N."/>
        </authorList>
    </citation>
    <scope>NUCLEOTIDE SEQUENCE [LARGE SCALE GENOMIC DNA]</scope>
    <source>
        <tissue evidence="2">Muscle</tissue>
    </source>
</reference>
<proteinExistence type="predicted"/>
<gene>
    <name evidence="2" type="ORF">BN2614_LOCUS2</name>
</gene>
<evidence type="ECO:0000313" key="3">
    <source>
        <dbReference type="Proteomes" id="UP000269945"/>
    </source>
</evidence>
<comment type="caution">
    <text evidence="2">The sequence shown here is derived from an EMBL/GenBank/DDBJ whole genome shotgun (WGS) entry which is preliminary data.</text>
</comment>
<feature type="compositionally biased region" description="Polar residues" evidence="1">
    <location>
        <begin position="23"/>
        <end position="35"/>
    </location>
</feature>
<dbReference type="AlphaFoldDB" id="A0A9X9LPK9"/>
<feature type="non-terminal residue" evidence="2">
    <location>
        <position position="1"/>
    </location>
</feature>
<dbReference type="EMBL" id="CYRY02010144">
    <property type="protein sequence ID" value="VCW78309.1"/>
    <property type="molecule type" value="Genomic_DNA"/>
</dbReference>
<accession>A0A9X9LPK9</accession>
<organism evidence="2 3">
    <name type="scientific">Gulo gulo</name>
    <name type="common">Wolverine</name>
    <name type="synonym">Gluton</name>
    <dbReference type="NCBI Taxonomy" id="48420"/>
    <lineage>
        <taxon>Eukaryota</taxon>
        <taxon>Metazoa</taxon>
        <taxon>Chordata</taxon>
        <taxon>Craniata</taxon>
        <taxon>Vertebrata</taxon>
        <taxon>Euteleostomi</taxon>
        <taxon>Mammalia</taxon>
        <taxon>Eutheria</taxon>
        <taxon>Laurasiatheria</taxon>
        <taxon>Carnivora</taxon>
        <taxon>Caniformia</taxon>
        <taxon>Musteloidea</taxon>
        <taxon>Mustelidae</taxon>
        <taxon>Guloninae</taxon>
        <taxon>Gulo</taxon>
    </lineage>
</organism>
<keyword evidence="3" id="KW-1185">Reference proteome</keyword>
<protein>
    <submittedName>
        <fullName evidence="2">Uncharacterized protein</fullName>
    </submittedName>
</protein>
<sequence length="127" mass="13510">GRRTSRWPGRSPPWPRSAPRARQQLSAGATHSSDPVGNLSPDVQTAAPAGALVRGCRGHTGNAQRPGSGARAAHEVGPGERRALRRESWSLSSRGRSPAPHVRLMPQTRFASPEEHVLLRVGPAPLA</sequence>
<dbReference type="Proteomes" id="UP000269945">
    <property type="component" value="Unassembled WGS sequence"/>
</dbReference>
<evidence type="ECO:0000313" key="2">
    <source>
        <dbReference type="EMBL" id="VCW78309.1"/>
    </source>
</evidence>
<feature type="region of interest" description="Disordered" evidence="1">
    <location>
        <begin position="1"/>
        <end position="108"/>
    </location>
</feature>
<name>A0A9X9LPK9_GULGU</name>
<feature type="compositionally biased region" description="Basic and acidic residues" evidence="1">
    <location>
        <begin position="72"/>
        <end position="88"/>
    </location>
</feature>